<protein>
    <recommendedName>
        <fullName evidence="4">Glycosyltransferase RgtA/B/C/D-like domain-containing protein</fullName>
    </recommendedName>
</protein>
<gene>
    <name evidence="2" type="ORF">GC102_19440</name>
</gene>
<comment type="caution">
    <text evidence="2">The sequence shown here is derived from an EMBL/GenBank/DDBJ whole genome shotgun (WGS) entry which is preliminary data.</text>
</comment>
<evidence type="ECO:0008006" key="4">
    <source>
        <dbReference type="Google" id="ProtNLM"/>
    </source>
</evidence>
<feature type="transmembrane region" description="Helical" evidence="1">
    <location>
        <begin position="209"/>
        <end position="228"/>
    </location>
</feature>
<feature type="transmembrane region" description="Helical" evidence="1">
    <location>
        <begin position="182"/>
        <end position="202"/>
    </location>
</feature>
<feature type="transmembrane region" description="Helical" evidence="1">
    <location>
        <begin position="547"/>
        <end position="565"/>
    </location>
</feature>
<feature type="transmembrane region" description="Helical" evidence="1">
    <location>
        <begin position="12"/>
        <end position="30"/>
    </location>
</feature>
<organism evidence="2 3">
    <name type="scientific">Paenibacillus germinis</name>
    <dbReference type="NCBI Taxonomy" id="2654979"/>
    <lineage>
        <taxon>Bacteria</taxon>
        <taxon>Bacillati</taxon>
        <taxon>Bacillota</taxon>
        <taxon>Bacilli</taxon>
        <taxon>Bacillales</taxon>
        <taxon>Paenibacillaceae</taxon>
        <taxon>Paenibacillus</taxon>
    </lineage>
</organism>
<dbReference type="RefSeq" id="WP_171691036.1">
    <property type="nucleotide sequence ID" value="NZ_WHOC01000094.1"/>
</dbReference>
<feature type="transmembrane region" description="Helical" evidence="1">
    <location>
        <begin position="289"/>
        <end position="307"/>
    </location>
</feature>
<keyword evidence="1" id="KW-1133">Transmembrane helix</keyword>
<dbReference type="Proteomes" id="UP000658690">
    <property type="component" value="Unassembled WGS sequence"/>
</dbReference>
<dbReference type="EMBL" id="WHOC01000094">
    <property type="protein sequence ID" value="NOU87924.1"/>
    <property type="molecule type" value="Genomic_DNA"/>
</dbReference>
<feature type="transmembrane region" description="Helical" evidence="1">
    <location>
        <begin position="505"/>
        <end position="527"/>
    </location>
</feature>
<name>A0ABX1Z6H1_9BACL</name>
<keyword evidence="1" id="KW-0472">Membrane</keyword>
<proteinExistence type="predicted"/>
<feature type="transmembrane region" description="Helical" evidence="1">
    <location>
        <begin position="473"/>
        <end position="493"/>
    </location>
</feature>
<feature type="transmembrane region" description="Helical" evidence="1">
    <location>
        <begin position="319"/>
        <end position="336"/>
    </location>
</feature>
<feature type="transmembrane region" description="Helical" evidence="1">
    <location>
        <begin position="572"/>
        <end position="589"/>
    </location>
</feature>
<feature type="transmembrane region" description="Helical" evidence="1">
    <location>
        <begin position="447"/>
        <end position="467"/>
    </location>
</feature>
<keyword evidence="1" id="KW-0812">Transmembrane</keyword>
<feature type="transmembrane region" description="Helical" evidence="1">
    <location>
        <begin position="342"/>
        <end position="360"/>
    </location>
</feature>
<evidence type="ECO:0000313" key="3">
    <source>
        <dbReference type="Proteomes" id="UP000658690"/>
    </source>
</evidence>
<evidence type="ECO:0000313" key="2">
    <source>
        <dbReference type="EMBL" id="NOU87924.1"/>
    </source>
</evidence>
<keyword evidence="3" id="KW-1185">Reference proteome</keyword>
<feature type="transmembrane region" description="Helical" evidence="1">
    <location>
        <begin position="408"/>
        <end position="427"/>
    </location>
</feature>
<feature type="transmembrane region" description="Helical" evidence="1">
    <location>
        <begin position="367"/>
        <end position="396"/>
    </location>
</feature>
<reference evidence="2 3" key="1">
    <citation type="submission" date="2019-10" db="EMBL/GenBank/DDBJ databases">
        <title>Description of Paenibacillus choica sp. nov.</title>
        <authorList>
            <person name="Carlier A."/>
            <person name="Qi S."/>
        </authorList>
    </citation>
    <scope>NUCLEOTIDE SEQUENCE [LARGE SCALE GENOMIC DNA]</scope>
    <source>
        <strain evidence="2 3">LMG 31460</strain>
    </source>
</reference>
<evidence type="ECO:0000256" key="1">
    <source>
        <dbReference type="SAM" id="Phobius"/>
    </source>
</evidence>
<sequence length="738" mass="85215">MKKNIVFSRKIIWLCVLIVSILVSFIYASINNVFTTKIIMFNQMHEQVPSGEIIKDKLIEQEIRIPKNFVGKTIEIEVLFSTYNRKNKSVLEVSLQQGSTRETILINTEKLKDNAYKKILFSTNNFIEGNVNLQIKGLSGEVGNAVTAWLTKDLSLGAVSIDNVQKSEWGLVFKEIVPTQKYNLLFGFLFSIVLMLASLKIFNYKNSFININFLLSTCVIVILILLRFPSLTTSAEIWAESATNFFNNANSKGWLDNIKTLDAGYLPLFPRLLALFLVKFFHIKANFPIFAQAISIILIAVFASFITLNEFRSIIKPDFIRLLIAISLGAGLFHDYELYTFINFAYMGIIPCFMLLFYNFERRKRIIVITASILTFLILSSKAYFILFFPIYLFMFIYHLRYKNFKTLIYYLTSLISLTIQIIIVFINRATWTSQPTSNQVSDNISIFVMLRQTTLFYIKSIFGFAFKLSNNANIWTSYIVPVIIIVITLIVLFQIRKKINNKIYIFIISANLLAIASIFFSMTVPYIRQAPVIDKTFFVPNIRNFFFSNALLFISIISLFVSFFRERKNQIIAGVFCVLLYSLNGYNASDPYKYKNLSFSQWNELYTNFDTNGCLPVNPYPWIICKDNNRILFNSSKLASNQLINQIDIETLNPESKNWKVIGFLLDKGSIFNKRIKVIAYDSTGNEIANTIEKTEGYNKYGYFLFDKKQPISKITFFYEDNSTLFLKEPSIMIFGN</sequence>
<accession>A0ABX1Z6H1</accession>